<dbReference type="GO" id="GO:0098609">
    <property type="term" value="P:cell-cell adhesion"/>
    <property type="evidence" value="ECO:0007669"/>
    <property type="project" value="TreeGrafter"/>
</dbReference>
<accession>A0A7R9LP71</accession>
<feature type="compositionally biased region" description="Pro residues" evidence="3">
    <location>
        <begin position="1239"/>
        <end position="1251"/>
    </location>
</feature>
<dbReference type="Gene3D" id="3.40.50.300">
    <property type="entry name" value="P-loop containing nucleotide triphosphate hydrolases"/>
    <property type="match status" value="1"/>
</dbReference>
<evidence type="ECO:0000259" key="5">
    <source>
        <dbReference type="PROSITE" id="PS50052"/>
    </source>
</evidence>
<dbReference type="OrthoDB" id="418634at2759"/>
<dbReference type="Pfam" id="PF00791">
    <property type="entry name" value="ZU5"/>
    <property type="match status" value="1"/>
</dbReference>
<feature type="compositionally biased region" description="Polar residues" evidence="3">
    <location>
        <begin position="1204"/>
        <end position="1218"/>
    </location>
</feature>
<feature type="non-terminal residue" evidence="8">
    <location>
        <position position="1"/>
    </location>
</feature>
<dbReference type="Gene3D" id="2.30.42.10">
    <property type="match status" value="3"/>
</dbReference>
<evidence type="ECO:0000259" key="4">
    <source>
        <dbReference type="PROSITE" id="PS50002"/>
    </source>
</evidence>
<dbReference type="SUPFAM" id="SSF52540">
    <property type="entry name" value="P-loop containing nucleoside triphosphate hydrolases"/>
    <property type="match status" value="1"/>
</dbReference>
<proteinExistence type="predicted"/>
<dbReference type="FunFam" id="2.30.42.10:FF:000138">
    <property type="entry name" value="Uncharacterized protein, isoform C"/>
    <property type="match status" value="1"/>
</dbReference>
<feature type="compositionally biased region" description="Basic residues" evidence="3">
    <location>
        <begin position="165"/>
        <end position="195"/>
    </location>
</feature>
<dbReference type="InterPro" id="IPR008144">
    <property type="entry name" value="Guanylate_kin-like_dom"/>
</dbReference>
<evidence type="ECO:0008006" key="10">
    <source>
        <dbReference type="Google" id="ProtNLM"/>
    </source>
</evidence>
<evidence type="ECO:0000259" key="6">
    <source>
        <dbReference type="PROSITE" id="PS50106"/>
    </source>
</evidence>
<dbReference type="EMBL" id="CAJPVJ010001936">
    <property type="protein sequence ID" value="CAG2165528.1"/>
    <property type="molecule type" value="Genomic_DNA"/>
</dbReference>
<feature type="compositionally biased region" description="Polar residues" evidence="3">
    <location>
        <begin position="1373"/>
        <end position="1382"/>
    </location>
</feature>
<feature type="compositionally biased region" description="Polar residues" evidence="3">
    <location>
        <begin position="434"/>
        <end position="446"/>
    </location>
</feature>
<feature type="domain" description="Guanylate kinase-like" evidence="5">
    <location>
        <begin position="813"/>
        <end position="914"/>
    </location>
</feature>
<feature type="region of interest" description="Disordered" evidence="3">
    <location>
        <begin position="948"/>
        <end position="1005"/>
    </location>
</feature>
<feature type="region of interest" description="Disordered" evidence="3">
    <location>
        <begin position="141"/>
        <end position="207"/>
    </location>
</feature>
<dbReference type="CDD" id="cd06727">
    <property type="entry name" value="PDZ1_ZO1-like"/>
    <property type="match status" value="1"/>
</dbReference>
<dbReference type="GO" id="GO:0005923">
    <property type="term" value="C:bicellular tight junction"/>
    <property type="evidence" value="ECO:0007669"/>
    <property type="project" value="TreeGrafter"/>
</dbReference>
<feature type="compositionally biased region" description="Basic and acidic residues" evidence="3">
    <location>
        <begin position="196"/>
        <end position="207"/>
    </location>
</feature>
<dbReference type="Proteomes" id="UP000728032">
    <property type="component" value="Unassembled WGS sequence"/>
</dbReference>
<evidence type="ECO:0000256" key="2">
    <source>
        <dbReference type="PROSITE-ProRule" id="PRU00192"/>
    </source>
</evidence>
<evidence type="ECO:0000313" key="8">
    <source>
        <dbReference type="EMBL" id="CAD7645165.1"/>
    </source>
</evidence>
<dbReference type="PROSITE" id="PS50052">
    <property type="entry name" value="GUANYLATE_KINASE_2"/>
    <property type="match status" value="1"/>
</dbReference>
<feature type="compositionally biased region" description="Pro residues" evidence="3">
    <location>
        <begin position="509"/>
        <end position="520"/>
    </location>
</feature>
<protein>
    <recommendedName>
        <fullName evidence="10">Tight junction protein ZO-1</fullName>
    </recommendedName>
</protein>
<evidence type="ECO:0000256" key="3">
    <source>
        <dbReference type="SAM" id="MobiDB-lite"/>
    </source>
</evidence>
<dbReference type="CDD" id="cd11859">
    <property type="entry name" value="SH3_ZO"/>
    <property type="match status" value="1"/>
</dbReference>
<dbReference type="PANTHER" id="PTHR13865">
    <property type="entry name" value="TIGHT JUNCTION PROTEIN"/>
    <property type="match status" value="1"/>
</dbReference>
<feature type="domain" description="PDZ" evidence="6">
    <location>
        <begin position="548"/>
        <end position="621"/>
    </location>
</feature>
<dbReference type="SUPFAM" id="SSF50156">
    <property type="entry name" value="PDZ domain-like"/>
    <property type="match status" value="3"/>
</dbReference>
<dbReference type="FunFam" id="2.30.42.10:FF:000029">
    <property type="entry name" value="tight junction protein ZO-1 isoform X1"/>
    <property type="match status" value="1"/>
</dbReference>
<feature type="region of interest" description="Disordered" evidence="3">
    <location>
        <begin position="1023"/>
        <end position="1320"/>
    </location>
</feature>
<dbReference type="Pfam" id="PF00595">
    <property type="entry name" value="PDZ"/>
    <property type="match status" value="3"/>
</dbReference>
<dbReference type="CDD" id="cd06729">
    <property type="entry name" value="PDZ3_ZO1-like_domain"/>
    <property type="match status" value="1"/>
</dbReference>
<feature type="compositionally biased region" description="Polar residues" evidence="3">
    <location>
        <begin position="1173"/>
        <end position="1194"/>
    </location>
</feature>
<feature type="compositionally biased region" description="Basic and acidic residues" evidence="3">
    <location>
        <begin position="1107"/>
        <end position="1120"/>
    </location>
</feature>
<feature type="compositionally biased region" description="Low complexity" evidence="3">
    <location>
        <begin position="1162"/>
        <end position="1171"/>
    </location>
</feature>
<feature type="region of interest" description="Disordered" evidence="3">
    <location>
        <begin position="1360"/>
        <end position="1382"/>
    </location>
</feature>
<dbReference type="GO" id="GO:0005886">
    <property type="term" value="C:plasma membrane"/>
    <property type="evidence" value="ECO:0007669"/>
    <property type="project" value="TreeGrafter"/>
</dbReference>
<name>A0A7R9LP71_9ACAR</name>
<dbReference type="InterPro" id="IPR008145">
    <property type="entry name" value="GK/Ca_channel_bsu"/>
</dbReference>
<feature type="region of interest" description="Disordered" evidence="3">
    <location>
        <begin position="1462"/>
        <end position="1503"/>
    </location>
</feature>
<feature type="compositionally biased region" description="Pro residues" evidence="3">
    <location>
        <begin position="1432"/>
        <end position="1445"/>
    </location>
</feature>
<feature type="compositionally biased region" description="Basic residues" evidence="3">
    <location>
        <begin position="13"/>
        <end position="30"/>
    </location>
</feature>
<reference evidence="8" key="1">
    <citation type="submission" date="2020-11" db="EMBL/GenBank/DDBJ databases">
        <authorList>
            <person name="Tran Van P."/>
        </authorList>
    </citation>
    <scope>NUCLEOTIDE SEQUENCE</scope>
</reference>
<dbReference type="SMART" id="SM00218">
    <property type="entry name" value="ZU5"/>
    <property type="match status" value="1"/>
</dbReference>
<feature type="region of interest" description="Disordered" evidence="3">
    <location>
        <begin position="1397"/>
        <end position="1450"/>
    </location>
</feature>
<dbReference type="GO" id="GO:0050839">
    <property type="term" value="F:cell adhesion molecule binding"/>
    <property type="evidence" value="ECO:0007669"/>
    <property type="project" value="TreeGrafter"/>
</dbReference>
<sequence length="1603" mass="179076">MLRYIRKKLFVSQKKQRKSRKHVRAGKQGRYKASSGRRSAFSDEFSGSEYMPRDIEVAKWVLGVQPVPKPGFTPNHPRPLSPIGPLRRPVYSRSPPLTQPPTPVRSSSRMAFQRIQNLSYPLNQNQVRLQTNSLQRTAKIRVNKYSDHRKSPLNTTTDKSQTNKNKSKKSVANKKSPKRKAKSDKSGSKSRRSHSRDRSLSRRRQGGERVGWEYQNVSLTRVPGYGFGIAVSGGRDNPHFINGEPSIAISDVLKAGPAEGKLQVNDRVMSANGVSLENVDYTTAVQVLRECGNTVNLLIKRRTLLPNSDLLKVTLTKSNKKDDFGIVLGCKFFIKEITNRNLIDKESSLQEGDIIVKINTTSTENLNLKEAKKLIENSKEKLNLVINREQNVNNSRQNENINGYSNGQSRYSTANLYDNAIAIKDQTTYDNIQSTNRSNWSNQNVYVQPPTRGDFGQTSDEKNNLLMQSQGPSGRNRGPISDISLQQLDQPATPLLTTHSRDPSLPNDSDPPPRPPPPRPNTYDDDPLSRRKQQIGVICEPRFISFQKDGSVGIRLTGGNEVGIFVTAVQPGSPASLQGLQSGDKILKANKKDMRGVTREDAVLFLLSLQEQIDLVVQNRKEEYDEIVANQKGDSFYIRVHFTYDSAGKGELSFHVGEVFHVIDTLFNGVVGSWLVYRLGRNNQEIQKGSVPNRNRAEELAAEHNTEKAKKMDTSTGERRGSFFKRRSARRSKSLSKDHWEDVVFGDSLSKFAAYERVTLKHPGFIRPVVLFGPLADVAREKLMKDYPDKYGFPQLDTNMEDVPKSSKFNGIVRLSAIREIVDKGKHALLDITPSAVDRLNYAQFYPIVIFMRAENKSVVKEMRSRSSKSIHKSSRKLYEQSVKLEKLWSHVFTATVTLTNADMWYKKLRETIDKQQQQSIWIAESKPEEVIGDDFLFPMTSRLSYASSPESDLDLANDSRLDNEDDTSHRLVKASSDPSIATADENPIAMNSFGYPPPYSQRPNKQLPLHILLRKELSKALTNEAKSKSSAHTANANPSNPSTAISDADRDDYFGSPKDSSAYNTLKAGERYPPPGPSNENIYGTKTGPEPPPRVDRLSKPSRFRSAHERLFGRRERESYTAPDYINTTSPPAPVPQSQKCDSLDRPAMTNGRHISGAFGDSSSYSSDSYNKYGSPSSTLDNKQRYNSISSNGRPAHDPYRFTRSTAMNHIQNQMKPQSPERAVKPTTTPTKYVEPLPNRPVPPSPPPKPSNKYHSRMTDGRPVPPPKPSHYQSRPWSNDNDANDTNMSQMPSNLQTNGFGYSPVYQQTKRSTHPNLESNGPPAYYSSMTSKDFPSNMRAPALSNGNGEVNNNLYAEQSSFGSPIRKGPYSDTDSSGYMTSKTNYEMRSPYNSFAKTNSSPIKDNYATNGPYLNVPYPPKHSRTSTFTSQPQPPPPQTLQPPPSILDLSTNREHRGSAFELYRKPTESTSRSNLHSFGHHGLPPPPPPLVNSEHNDRLSTSSVDSNHTIIATAKGVFTSDGGILTSEETGVSVIIPMGAIPKDSEQEIYFKVCQDMKMAPPLDSEKGETLMSPIVMCGPHGLRFEVPVELRLPHCASVNPEG</sequence>
<dbReference type="InterPro" id="IPR027417">
    <property type="entry name" value="P-loop_NTPase"/>
</dbReference>
<dbReference type="Pfam" id="PF07653">
    <property type="entry name" value="SH3_2"/>
    <property type="match status" value="1"/>
</dbReference>
<dbReference type="InterPro" id="IPR000906">
    <property type="entry name" value="ZU5_dom"/>
</dbReference>
<gene>
    <name evidence="8" type="ORF">ONB1V03_LOCUS5068</name>
</gene>
<dbReference type="InterPro" id="IPR001478">
    <property type="entry name" value="PDZ"/>
</dbReference>
<feature type="domain" description="PDZ" evidence="6">
    <location>
        <begin position="312"/>
        <end position="390"/>
    </location>
</feature>
<dbReference type="SUPFAM" id="SSF50044">
    <property type="entry name" value="SH3-domain"/>
    <property type="match status" value="1"/>
</dbReference>
<organism evidence="8">
    <name type="scientific">Oppiella nova</name>
    <dbReference type="NCBI Taxonomy" id="334625"/>
    <lineage>
        <taxon>Eukaryota</taxon>
        <taxon>Metazoa</taxon>
        <taxon>Ecdysozoa</taxon>
        <taxon>Arthropoda</taxon>
        <taxon>Chelicerata</taxon>
        <taxon>Arachnida</taxon>
        <taxon>Acari</taxon>
        <taxon>Acariformes</taxon>
        <taxon>Sarcoptiformes</taxon>
        <taxon>Oribatida</taxon>
        <taxon>Brachypylina</taxon>
        <taxon>Oppioidea</taxon>
        <taxon>Oppiidae</taxon>
        <taxon>Oppiella</taxon>
    </lineage>
</organism>
<dbReference type="Pfam" id="PF00625">
    <property type="entry name" value="Guanylate_kin"/>
    <property type="match status" value="1"/>
</dbReference>
<feature type="compositionally biased region" description="Pro residues" evidence="3">
    <location>
        <begin position="67"/>
        <end position="82"/>
    </location>
</feature>
<feature type="region of interest" description="Disordered" evidence="3">
    <location>
        <begin position="67"/>
        <end position="108"/>
    </location>
</feature>
<dbReference type="GO" id="GO:0150105">
    <property type="term" value="P:protein localization to cell-cell junction"/>
    <property type="evidence" value="ECO:0007669"/>
    <property type="project" value="TreeGrafter"/>
</dbReference>
<evidence type="ECO:0000256" key="1">
    <source>
        <dbReference type="ARBA" id="ARBA00022443"/>
    </source>
</evidence>
<evidence type="ECO:0000313" key="9">
    <source>
        <dbReference type="Proteomes" id="UP000728032"/>
    </source>
</evidence>
<feature type="compositionally biased region" description="Basic and acidic residues" evidence="3">
    <location>
        <begin position="695"/>
        <end position="721"/>
    </location>
</feature>
<feature type="domain" description="PDZ" evidence="6">
    <location>
        <begin position="216"/>
        <end position="303"/>
    </location>
</feature>
<evidence type="ECO:0000259" key="7">
    <source>
        <dbReference type="PROSITE" id="PS51145"/>
    </source>
</evidence>
<dbReference type="SMART" id="SM00228">
    <property type="entry name" value="PDZ"/>
    <property type="match status" value="3"/>
</dbReference>
<feature type="region of interest" description="Disordered" evidence="3">
    <location>
        <begin position="13"/>
        <end position="45"/>
    </location>
</feature>
<dbReference type="GO" id="GO:0045216">
    <property type="term" value="P:cell-cell junction organization"/>
    <property type="evidence" value="ECO:0007669"/>
    <property type="project" value="TreeGrafter"/>
</dbReference>
<dbReference type="PROSITE" id="PS50106">
    <property type="entry name" value="PDZ"/>
    <property type="match status" value="3"/>
</dbReference>
<feature type="compositionally biased region" description="Polar residues" evidence="3">
    <location>
        <begin position="1397"/>
        <end position="1409"/>
    </location>
</feature>
<feature type="compositionally biased region" description="Polar residues" evidence="3">
    <location>
        <begin position="1272"/>
        <end position="1320"/>
    </location>
</feature>
<feature type="compositionally biased region" description="Polar residues" evidence="3">
    <location>
        <begin position="1127"/>
        <end position="1142"/>
    </location>
</feature>
<dbReference type="PROSITE" id="PS50002">
    <property type="entry name" value="SH3"/>
    <property type="match status" value="1"/>
</dbReference>
<dbReference type="SMART" id="SM00072">
    <property type="entry name" value="GuKc"/>
    <property type="match status" value="1"/>
</dbReference>
<keyword evidence="1 2" id="KW-0728">SH3 domain</keyword>
<dbReference type="Gene3D" id="2.60.220.30">
    <property type="match status" value="1"/>
</dbReference>
<feature type="domain" description="SH3" evidence="4">
    <location>
        <begin position="633"/>
        <end position="701"/>
    </location>
</feature>
<dbReference type="InterPro" id="IPR036028">
    <property type="entry name" value="SH3-like_dom_sf"/>
</dbReference>
<dbReference type="PROSITE" id="PS51145">
    <property type="entry name" value="ZU5"/>
    <property type="match status" value="1"/>
</dbReference>
<dbReference type="CDD" id="cd06728">
    <property type="entry name" value="PDZ2_ZO1-like_ds"/>
    <property type="match status" value="1"/>
</dbReference>
<dbReference type="InterPro" id="IPR036034">
    <property type="entry name" value="PDZ_sf"/>
</dbReference>
<feature type="compositionally biased region" description="Low complexity" evidence="3">
    <location>
        <begin position="154"/>
        <end position="164"/>
    </location>
</feature>
<dbReference type="InterPro" id="IPR001452">
    <property type="entry name" value="SH3_domain"/>
</dbReference>
<feature type="region of interest" description="Disordered" evidence="3">
    <location>
        <begin position="434"/>
        <end position="481"/>
    </location>
</feature>
<feature type="compositionally biased region" description="Basic and acidic residues" evidence="3">
    <location>
        <begin position="958"/>
        <end position="970"/>
    </location>
</feature>
<keyword evidence="9" id="KW-1185">Reference proteome</keyword>
<feature type="domain" description="ZU5" evidence="7">
    <location>
        <begin position="1512"/>
        <end position="1603"/>
    </location>
</feature>
<dbReference type="EMBL" id="OC916761">
    <property type="protein sequence ID" value="CAD7645165.1"/>
    <property type="molecule type" value="Genomic_DNA"/>
</dbReference>
<dbReference type="PANTHER" id="PTHR13865:SF28">
    <property type="entry name" value="POLYCHAETOID, ISOFORM O"/>
    <property type="match status" value="1"/>
</dbReference>
<feature type="compositionally biased region" description="Polar residues" evidence="3">
    <location>
        <begin position="1029"/>
        <end position="1046"/>
    </location>
</feature>
<dbReference type="Gene3D" id="2.30.30.40">
    <property type="entry name" value="SH3 Domains"/>
    <property type="match status" value="1"/>
</dbReference>
<feature type="region of interest" description="Disordered" evidence="3">
    <location>
        <begin position="688"/>
        <end position="723"/>
    </location>
</feature>
<feature type="region of interest" description="Disordered" evidence="3">
    <location>
        <begin position="494"/>
        <end position="528"/>
    </location>
</feature>